<organism evidence="2 3">
    <name type="scientific">Parascaris univalens</name>
    <name type="common">Nematode worm</name>
    <dbReference type="NCBI Taxonomy" id="6257"/>
    <lineage>
        <taxon>Eukaryota</taxon>
        <taxon>Metazoa</taxon>
        <taxon>Ecdysozoa</taxon>
        <taxon>Nematoda</taxon>
        <taxon>Chromadorea</taxon>
        <taxon>Rhabditida</taxon>
        <taxon>Spirurina</taxon>
        <taxon>Ascaridomorpha</taxon>
        <taxon>Ascaridoidea</taxon>
        <taxon>Ascarididae</taxon>
        <taxon>Parascaris</taxon>
    </lineage>
</organism>
<dbReference type="AlphaFoldDB" id="A0A915C4I9"/>
<evidence type="ECO:0000313" key="2">
    <source>
        <dbReference type="Proteomes" id="UP000887569"/>
    </source>
</evidence>
<dbReference type="WBParaSite" id="PgR086X_g002_t01">
    <property type="protein sequence ID" value="PgR086X_g002_t01"/>
    <property type="gene ID" value="PgR086X_g002"/>
</dbReference>
<evidence type="ECO:0000256" key="1">
    <source>
        <dbReference type="SAM" id="MobiDB-lite"/>
    </source>
</evidence>
<name>A0A915C4I9_PARUN</name>
<dbReference type="Proteomes" id="UP000887569">
    <property type="component" value="Unplaced"/>
</dbReference>
<evidence type="ECO:0000313" key="3">
    <source>
        <dbReference type="WBParaSite" id="PgR086X_g002_t01"/>
    </source>
</evidence>
<sequence>MEPQAPEPFQYDRLRDFEPSTSARRNGGHMLRSCHGLPISHVFAKYRKQPHWEYRVESYVPWQFHQLQQANTE</sequence>
<accession>A0A915C4I9</accession>
<feature type="region of interest" description="Disordered" evidence="1">
    <location>
        <begin position="1"/>
        <end position="31"/>
    </location>
</feature>
<proteinExistence type="predicted"/>
<reference evidence="3" key="1">
    <citation type="submission" date="2022-11" db="UniProtKB">
        <authorList>
            <consortium name="WormBaseParasite"/>
        </authorList>
    </citation>
    <scope>IDENTIFICATION</scope>
</reference>
<keyword evidence="2" id="KW-1185">Reference proteome</keyword>
<protein>
    <submittedName>
        <fullName evidence="3">Uncharacterized protein</fullName>
    </submittedName>
</protein>